<dbReference type="RefSeq" id="WP_184338251.1">
    <property type="nucleotide sequence ID" value="NZ_JACHIG010000001.1"/>
</dbReference>
<dbReference type="SMART" id="SM00450">
    <property type="entry name" value="RHOD"/>
    <property type="match status" value="1"/>
</dbReference>
<dbReference type="InterPro" id="IPR001763">
    <property type="entry name" value="Rhodanese-like_dom"/>
</dbReference>
<dbReference type="Gene3D" id="3.40.250.10">
    <property type="entry name" value="Rhodanese-like domain"/>
    <property type="match status" value="1"/>
</dbReference>
<name>A0A7W8DIR9_9BACT</name>
<evidence type="ECO:0000256" key="1">
    <source>
        <dbReference type="SAM" id="SignalP"/>
    </source>
</evidence>
<dbReference type="PROSITE" id="PS00380">
    <property type="entry name" value="RHODANESE_1"/>
    <property type="match status" value="1"/>
</dbReference>
<feature type="signal peptide" evidence="1">
    <location>
        <begin position="1"/>
        <end position="21"/>
    </location>
</feature>
<dbReference type="SUPFAM" id="SSF52821">
    <property type="entry name" value="Rhodanese/Cell cycle control phosphatase"/>
    <property type="match status" value="1"/>
</dbReference>
<keyword evidence="4" id="KW-1185">Reference proteome</keyword>
<reference evidence="3 4" key="1">
    <citation type="submission" date="2020-08" db="EMBL/GenBank/DDBJ databases">
        <title>Genomic Encyclopedia of Type Strains, Phase IV (KMG-IV): sequencing the most valuable type-strain genomes for metagenomic binning, comparative biology and taxonomic classification.</title>
        <authorList>
            <person name="Goeker M."/>
        </authorList>
    </citation>
    <scope>NUCLEOTIDE SEQUENCE [LARGE SCALE GENOMIC DNA]</scope>
    <source>
        <strain evidence="3 4">DSM 12252</strain>
    </source>
</reference>
<dbReference type="PROSITE" id="PS50206">
    <property type="entry name" value="RHODANESE_3"/>
    <property type="match status" value="1"/>
</dbReference>
<sequence length="145" mass="16540">MFAAIRQALFLLLLASAAAWATHVWHPRAPALHLVQEPLRDDEVSMAMIQSRWQGRVLWIDARYQEQYDEGHIPGAVLLNEQHFDQQLFGLLDTLQTNTLPIIVYCNAAKCDASRHILERLKQTLPVEKGFVLKGGWNAWKQAAK</sequence>
<evidence type="ECO:0000259" key="2">
    <source>
        <dbReference type="PROSITE" id="PS50206"/>
    </source>
</evidence>
<accession>A0A7W8DIR9</accession>
<dbReference type="Proteomes" id="UP000590740">
    <property type="component" value="Unassembled WGS sequence"/>
</dbReference>
<dbReference type="Pfam" id="PF00581">
    <property type="entry name" value="Rhodanese"/>
    <property type="match status" value="1"/>
</dbReference>
<proteinExistence type="predicted"/>
<dbReference type="InterPro" id="IPR001307">
    <property type="entry name" value="Thiosulphate_STrfase_CS"/>
</dbReference>
<feature type="chain" id="PRO_5030663182" evidence="1">
    <location>
        <begin position="22"/>
        <end position="145"/>
    </location>
</feature>
<comment type="caution">
    <text evidence="3">The sequence shown here is derived from an EMBL/GenBank/DDBJ whole genome shotgun (WGS) entry which is preliminary data.</text>
</comment>
<feature type="domain" description="Rhodanese" evidence="2">
    <location>
        <begin position="55"/>
        <end position="145"/>
    </location>
</feature>
<dbReference type="InterPro" id="IPR036873">
    <property type="entry name" value="Rhodanese-like_dom_sf"/>
</dbReference>
<protein>
    <submittedName>
        <fullName evidence="3">Rhodanese-related sulfurtransferase</fullName>
    </submittedName>
</protein>
<evidence type="ECO:0000313" key="4">
    <source>
        <dbReference type="Proteomes" id="UP000590740"/>
    </source>
</evidence>
<dbReference type="GO" id="GO:0004792">
    <property type="term" value="F:thiosulfate-cyanide sulfurtransferase activity"/>
    <property type="evidence" value="ECO:0007669"/>
    <property type="project" value="InterPro"/>
</dbReference>
<dbReference type="EMBL" id="JACHIG010000001">
    <property type="protein sequence ID" value="MBB5031322.1"/>
    <property type="molecule type" value="Genomic_DNA"/>
</dbReference>
<keyword evidence="3" id="KW-0808">Transferase</keyword>
<keyword evidence="1" id="KW-0732">Signal</keyword>
<organism evidence="3 4">
    <name type="scientific">Prosthecobacter vanneervenii</name>
    <dbReference type="NCBI Taxonomy" id="48466"/>
    <lineage>
        <taxon>Bacteria</taxon>
        <taxon>Pseudomonadati</taxon>
        <taxon>Verrucomicrobiota</taxon>
        <taxon>Verrucomicrobiia</taxon>
        <taxon>Verrucomicrobiales</taxon>
        <taxon>Verrucomicrobiaceae</taxon>
        <taxon>Prosthecobacter</taxon>
    </lineage>
</organism>
<dbReference type="CDD" id="cd00158">
    <property type="entry name" value="RHOD"/>
    <property type="match status" value="1"/>
</dbReference>
<evidence type="ECO:0000313" key="3">
    <source>
        <dbReference type="EMBL" id="MBB5031322.1"/>
    </source>
</evidence>
<gene>
    <name evidence="3" type="ORF">HNQ65_000876</name>
</gene>
<dbReference type="AlphaFoldDB" id="A0A7W8DIR9"/>